<proteinExistence type="predicted"/>
<name>A0ABU5IY53_9BACI</name>
<dbReference type="Pfam" id="PF14070">
    <property type="entry name" value="YjfB_motility"/>
    <property type="match status" value="1"/>
</dbReference>
<dbReference type="Proteomes" id="UP001290455">
    <property type="component" value="Unassembled WGS sequence"/>
</dbReference>
<accession>A0ABU5IY53</accession>
<evidence type="ECO:0000313" key="2">
    <source>
        <dbReference type="Proteomes" id="UP001290455"/>
    </source>
</evidence>
<evidence type="ECO:0000313" key="1">
    <source>
        <dbReference type="EMBL" id="MDZ5472098.1"/>
    </source>
</evidence>
<dbReference type="RefSeq" id="WP_322446398.1">
    <property type="nucleotide sequence ID" value="NZ_JAXOFX010000005.1"/>
</dbReference>
<comment type="caution">
    <text evidence="1">The sequence shown here is derived from an EMBL/GenBank/DDBJ whole genome shotgun (WGS) entry which is preliminary data.</text>
</comment>
<reference evidence="1 2" key="1">
    <citation type="submission" date="2023-11" db="EMBL/GenBank/DDBJ databases">
        <title>Bacillus jintuensis, isolated from a mudflat on the Beibu Gulf coast.</title>
        <authorList>
            <person name="Li M."/>
        </authorList>
    </citation>
    <scope>NUCLEOTIDE SEQUENCE [LARGE SCALE GENOMIC DNA]</scope>
    <source>
        <strain evidence="1 2">31A1R</strain>
    </source>
</reference>
<organism evidence="1 2">
    <name type="scientific">Robertmurraya mangrovi</name>
    <dbReference type="NCBI Taxonomy" id="3098077"/>
    <lineage>
        <taxon>Bacteria</taxon>
        <taxon>Bacillati</taxon>
        <taxon>Bacillota</taxon>
        <taxon>Bacilli</taxon>
        <taxon>Bacillales</taxon>
        <taxon>Bacillaceae</taxon>
        <taxon>Robertmurraya</taxon>
    </lineage>
</organism>
<protein>
    <submittedName>
        <fullName evidence="1">YjfB family protein</fullName>
    </submittedName>
</protein>
<dbReference type="EMBL" id="JAXOFX010000005">
    <property type="protein sequence ID" value="MDZ5472098.1"/>
    <property type="molecule type" value="Genomic_DNA"/>
</dbReference>
<dbReference type="InterPro" id="IPR025906">
    <property type="entry name" value="YjfB_motility"/>
</dbReference>
<gene>
    <name evidence="1" type="ORF">SM124_10095</name>
</gene>
<sequence>MNIPALSIGMNQAALAEKVSISLLKKVMDTAQQDQNQLVQMLQAPHPTSGQTIDLKV</sequence>
<keyword evidence="2" id="KW-1185">Reference proteome</keyword>